<dbReference type="PANTHER" id="PTHR37820">
    <property type="entry name" value="CELL DIVISION PROTEIN DIVIB"/>
    <property type="match status" value="1"/>
</dbReference>
<evidence type="ECO:0000259" key="8">
    <source>
        <dbReference type="Pfam" id="PF08478"/>
    </source>
</evidence>
<dbReference type="Proteomes" id="UP000070687">
    <property type="component" value="Unassembled WGS sequence"/>
</dbReference>
<protein>
    <submittedName>
        <fullName evidence="9">POTRA domain protein, FtsQ-type</fullName>
    </submittedName>
</protein>
<sequence>MMSQRTTQMRIVHNHHEQHQDKFVDARNLPGLDFVKKTLSQKTGSFGMMTRPHIVDFRERLKERKSTYLHFTFRRLIAILLVIVTISIMVWLLFFSPLFRLTADDISVAGSNEWVSEEKIASIASTQVNKSLFLVSSQEVINQLNDIPGVTEAKVVKDFPHSLYVTVHAQRPAAMLKTSDNTMLTAVDAKGRVLNSVAHASTQGIPVIEVVDVQRSLNNCAVLEAVKIVSSLPESLRSRITKVSAKTQDSVETELGDVKRTIVWGNASQLELKKAIVTKIIDDSSKIGNKQRLDVSAPVRPILK</sequence>
<keyword evidence="5" id="KW-0131">Cell cycle</keyword>
<organism evidence="9 10">
    <name type="scientific">Gardnerella vaginalis</name>
    <dbReference type="NCBI Taxonomy" id="2702"/>
    <lineage>
        <taxon>Bacteria</taxon>
        <taxon>Bacillati</taxon>
        <taxon>Actinomycetota</taxon>
        <taxon>Actinomycetes</taxon>
        <taxon>Bifidobacteriales</taxon>
        <taxon>Bifidobacteriaceae</taxon>
        <taxon>Gardnerella</taxon>
    </lineage>
</organism>
<evidence type="ECO:0000256" key="1">
    <source>
        <dbReference type="ARBA" id="ARBA00022475"/>
    </source>
</evidence>
<feature type="transmembrane region" description="Helical" evidence="6">
    <location>
        <begin position="76"/>
        <end position="99"/>
    </location>
</feature>
<evidence type="ECO:0000256" key="6">
    <source>
        <dbReference type="SAM" id="Phobius"/>
    </source>
</evidence>
<dbReference type="Pfam" id="PF03799">
    <property type="entry name" value="FtsQ_DivIB_C"/>
    <property type="match status" value="1"/>
</dbReference>
<dbReference type="PATRIC" id="fig|2702.100.peg.633"/>
<keyword evidence="6" id="KW-0472">Membrane</keyword>
<evidence type="ECO:0000259" key="7">
    <source>
        <dbReference type="Pfam" id="PF03799"/>
    </source>
</evidence>
<dbReference type="InterPro" id="IPR013685">
    <property type="entry name" value="POTRA_FtsQ_type"/>
</dbReference>
<keyword evidence="4 6" id="KW-1133">Transmembrane helix</keyword>
<dbReference type="AlphaFoldDB" id="A0A133NXV0"/>
<dbReference type="Pfam" id="PF08478">
    <property type="entry name" value="POTRA_1"/>
    <property type="match status" value="1"/>
</dbReference>
<evidence type="ECO:0000313" key="10">
    <source>
        <dbReference type="Proteomes" id="UP000070687"/>
    </source>
</evidence>
<accession>A0A133NXV0</accession>
<keyword evidence="2" id="KW-0132">Cell division</keyword>
<comment type="caution">
    <text evidence="9">The sequence shown here is derived from an EMBL/GenBank/DDBJ whole genome shotgun (WGS) entry which is preliminary data.</text>
</comment>
<keyword evidence="1" id="KW-1003">Cell membrane</keyword>
<evidence type="ECO:0000313" key="9">
    <source>
        <dbReference type="EMBL" id="KXA21108.1"/>
    </source>
</evidence>
<dbReference type="GO" id="GO:0051301">
    <property type="term" value="P:cell division"/>
    <property type="evidence" value="ECO:0007669"/>
    <property type="project" value="UniProtKB-KW"/>
</dbReference>
<dbReference type="GO" id="GO:0005886">
    <property type="term" value="C:plasma membrane"/>
    <property type="evidence" value="ECO:0007669"/>
    <property type="project" value="TreeGrafter"/>
</dbReference>
<dbReference type="InterPro" id="IPR050487">
    <property type="entry name" value="FtsQ_DivIB"/>
</dbReference>
<evidence type="ECO:0000256" key="5">
    <source>
        <dbReference type="ARBA" id="ARBA00023306"/>
    </source>
</evidence>
<evidence type="ECO:0000256" key="4">
    <source>
        <dbReference type="ARBA" id="ARBA00022989"/>
    </source>
</evidence>
<feature type="domain" description="POTRA" evidence="8">
    <location>
        <begin position="104"/>
        <end position="167"/>
    </location>
</feature>
<dbReference type="EMBL" id="LRQB01000036">
    <property type="protein sequence ID" value="KXA21108.1"/>
    <property type="molecule type" value="Genomic_DNA"/>
</dbReference>
<feature type="domain" description="Cell division protein FtsQ/DivIB C-terminal" evidence="7">
    <location>
        <begin position="185"/>
        <end position="284"/>
    </location>
</feature>
<dbReference type="InterPro" id="IPR005548">
    <property type="entry name" value="Cell_div_FtsQ/DivIB_C"/>
</dbReference>
<reference evidence="9 10" key="1">
    <citation type="submission" date="2016-01" db="EMBL/GenBank/DDBJ databases">
        <authorList>
            <person name="Oliw E.H."/>
        </authorList>
    </citation>
    <scope>NUCLEOTIDE SEQUENCE [LARGE SCALE GENOMIC DNA]</scope>
    <source>
        <strain evidence="9 10">PSS_7772B</strain>
    </source>
</reference>
<dbReference type="Gene3D" id="3.10.20.310">
    <property type="entry name" value="membrane protein fhac"/>
    <property type="match status" value="1"/>
</dbReference>
<proteinExistence type="predicted"/>
<name>A0A133NXV0_GARVA</name>
<dbReference type="PANTHER" id="PTHR37820:SF1">
    <property type="entry name" value="CELL DIVISION PROTEIN FTSQ"/>
    <property type="match status" value="1"/>
</dbReference>
<keyword evidence="3 6" id="KW-0812">Transmembrane</keyword>
<gene>
    <name evidence="9" type="ORF">HMPREF3208_00655</name>
</gene>
<evidence type="ECO:0000256" key="2">
    <source>
        <dbReference type="ARBA" id="ARBA00022618"/>
    </source>
</evidence>
<evidence type="ECO:0000256" key="3">
    <source>
        <dbReference type="ARBA" id="ARBA00022692"/>
    </source>
</evidence>